<comment type="caution">
    <text evidence="1">The sequence shown here is derived from an EMBL/GenBank/DDBJ whole genome shotgun (WGS) entry which is preliminary data.</text>
</comment>
<dbReference type="RefSeq" id="WP_005872525.1">
    <property type="nucleotide sequence ID" value="NZ_ACYG01000027.1"/>
</dbReference>
<gene>
    <name evidence="1" type="ORF">CAMGR0001_1684</name>
</gene>
<proteinExistence type="predicted"/>
<evidence type="ECO:0000313" key="2">
    <source>
        <dbReference type="Proteomes" id="UP000005709"/>
    </source>
</evidence>
<organism evidence="1 2">
    <name type="scientific">Campylobacter gracilis RM3268</name>
    <dbReference type="NCBI Taxonomy" id="553220"/>
    <lineage>
        <taxon>Bacteria</taxon>
        <taxon>Pseudomonadati</taxon>
        <taxon>Campylobacterota</taxon>
        <taxon>Epsilonproteobacteria</taxon>
        <taxon>Campylobacterales</taxon>
        <taxon>Campylobacteraceae</taxon>
        <taxon>Campylobacter</taxon>
    </lineage>
</organism>
<dbReference type="Proteomes" id="UP000005709">
    <property type="component" value="Unassembled WGS sequence"/>
</dbReference>
<keyword evidence="2" id="KW-1185">Reference proteome</keyword>
<dbReference type="STRING" id="824.CGRAC_0591"/>
<dbReference type="EMBL" id="ACYG01000027">
    <property type="protein sequence ID" value="EEV17388.1"/>
    <property type="molecule type" value="Genomic_DNA"/>
</dbReference>
<sequence>MKLKDLINLNTQDYSATALRELHAKMSATMPSMVSVGLRSVRRDEIRGGLLVKGWAFYVSFWCKSKKECAEIACFGRLHICADETMAADPYIEKILRHLKEP</sequence>
<name>C8PIM3_9BACT</name>
<dbReference type="AlphaFoldDB" id="C8PIM3"/>
<reference evidence="1 2" key="1">
    <citation type="submission" date="2009-07" db="EMBL/GenBank/DDBJ databases">
        <authorList>
            <person name="Madupu R."/>
            <person name="Sebastian Y."/>
            <person name="Durkin A.S."/>
            <person name="Torralba M."/>
            <person name="Methe B."/>
            <person name="Sutton G.G."/>
            <person name="Strausberg R.L."/>
            <person name="Nelson K.E."/>
        </authorList>
    </citation>
    <scope>NUCLEOTIDE SEQUENCE [LARGE SCALE GENOMIC DNA]</scope>
    <source>
        <strain evidence="1 2">RM3268</strain>
    </source>
</reference>
<accession>C8PIM3</accession>
<protein>
    <submittedName>
        <fullName evidence="1">Uncharacterized protein</fullName>
    </submittedName>
</protein>
<evidence type="ECO:0000313" key="1">
    <source>
        <dbReference type="EMBL" id="EEV17388.1"/>
    </source>
</evidence>